<dbReference type="EMBL" id="BKAG01000001">
    <property type="protein sequence ID" value="GEP40734.1"/>
    <property type="molecule type" value="Genomic_DNA"/>
</dbReference>
<evidence type="ECO:0000313" key="3">
    <source>
        <dbReference type="Proteomes" id="UP000321577"/>
    </source>
</evidence>
<reference evidence="2 3" key="1">
    <citation type="submission" date="2019-07" db="EMBL/GenBank/DDBJ databases">
        <title>Whole genome shotgun sequence of Brevifollis gellanilyticus NBRC 108608.</title>
        <authorList>
            <person name="Hosoyama A."/>
            <person name="Uohara A."/>
            <person name="Ohji S."/>
            <person name="Ichikawa N."/>
        </authorList>
    </citation>
    <scope>NUCLEOTIDE SEQUENCE [LARGE SCALE GENOMIC DNA]</scope>
    <source>
        <strain evidence="2 3">NBRC 108608</strain>
    </source>
</reference>
<gene>
    <name evidence="2" type="ORF">BGE01nite_00250</name>
</gene>
<dbReference type="Pfam" id="PF19081">
    <property type="entry name" value="Ig_7"/>
    <property type="match status" value="2"/>
</dbReference>
<organism evidence="2 3">
    <name type="scientific">Brevifollis gellanilyticus</name>
    <dbReference type="NCBI Taxonomy" id="748831"/>
    <lineage>
        <taxon>Bacteria</taxon>
        <taxon>Pseudomonadati</taxon>
        <taxon>Verrucomicrobiota</taxon>
        <taxon>Verrucomicrobiia</taxon>
        <taxon>Verrucomicrobiales</taxon>
        <taxon>Verrucomicrobiaceae</taxon>
    </lineage>
</organism>
<dbReference type="SMART" id="SM00409">
    <property type="entry name" value="IG"/>
    <property type="match status" value="2"/>
</dbReference>
<dbReference type="GO" id="GO:0016020">
    <property type="term" value="C:membrane"/>
    <property type="evidence" value="ECO:0007669"/>
    <property type="project" value="InterPro"/>
</dbReference>
<dbReference type="SUPFAM" id="SSF49313">
    <property type="entry name" value="Cadherin-like"/>
    <property type="match status" value="2"/>
</dbReference>
<sequence>MNAPRLLQRLKHLCRRASSLLMLFQRTPAAQLLIPAEFNLASSAALLDTTTKIAITTVAGLSAYDSVSGATTITQVNGSLNVIAGQPMLVRFEITGTPEPPKSWQIVGTLPAGLSLPNVQGNPATLSGTTTEVGSKTVSLRAYKDLDFGGDQFQKNITINVTAPSMAAVIDSPASVTINSGQSTTLTVVAAGEGQLTYQWYQGNSGVTTTPVGTNSASFTTPVLTNTTRYWVKVTNAGNPGGANSDTAIVTVRQPAAILTQPVPITIFTGETTTLSVTGTGDAPLFYQWYQGASGNTSTPVGTNSRFFTTPSLQTTTSYWVKVSNAANVLGAFSNTTTVTVEVASDPIIRTDPTLPPARTSLPYTTTLRAVGGRQPYTWTILEGDLPENMTLSEGGVISGTSTSIGTSMVNVQLTDGDAKTDTRTFTLEISDLDVTTASLPAATHGKPYTTTLAATGGGEPYTWSFPEETLPPLGLTLSPEGLLSGTPNAAGDVNVTVVVTDANGFTVSKILPLHAEVSDLSIVSTTLPIAVKGMPYSGTLTASGGDGSYTWHVLSGPLPTGVSASTTGLLTGTPTVAGGATVTVQVTDGAGVIVSKAVSISFSDKAVKPIMNTVEFPVTTVGTTFNHTVTAQYHPKTFAITGLPKGLKAAPNGAITGIPDVSGIFNVQIRATNSAGSSALVTARLTVKALPKNWVGTFGGTLARHSTTNRNLGGQFSLTITTSGQFTLKVTGALPSTKVAQGALAVTSTTGRVVAGAPSIITVPSLAGAAVNLNIDSVDGDVSGTVGAAAVTGWRSSWNAVTEPAENLAGYYSMALDLADPEDDGVSTIPQGSGFATFTISSGGTYTITGKAADGEGITSAGFVSKGGDLWLCASLNKGLGSVQGTPVLHEDEEGLFAGNVIEGALTWLRPATTTTLYPDGFGPLNLKVEGAYLAPSNKGFVIVGLPDEGTTQLNFTDAGLALSNTDPDILFTYTDDNKIVLPGASANPGKVTVTLSATTGALAGTFSLMEPSGFARNKVPFVGQVVRRAGGNMRAAGYFLLPQIPVGSQKPTAAPVLSGGVQIYNGPPA</sequence>
<accession>A0A512M1W4</accession>
<dbReference type="InterPro" id="IPR013783">
    <property type="entry name" value="Ig-like_fold"/>
</dbReference>
<dbReference type="InterPro" id="IPR036179">
    <property type="entry name" value="Ig-like_dom_sf"/>
</dbReference>
<comment type="caution">
    <text evidence="2">The sequence shown here is derived from an EMBL/GenBank/DDBJ whole genome shotgun (WGS) entry which is preliminary data.</text>
</comment>
<dbReference type="InterPro" id="IPR007110">
    <property type="entry name" value="Ig-like_dom"/>
</dbReference>
<dbReference type="InterPro" id="IPR015919">
    <property type="entry name" value="Cadherin-like_sf"/>
</dbReference>
<dbReference type="PROSITE" id="PS50835">
    <property type="entry name" value="IG_LIKE"/>
    <property type="match status" value="1"/>
</dbReference>
<evidence type="ECO:0000313" key="2">
    <source>
        <dbReference type="EMBL" id="GEP40734.1"/>
    </source>
</evidence>
<protein>
    <recommendedName>
        <fullName evidence="1">Ig-like domain-containing protein</fullName>
    </recommendedName>
</protein>
<dbReference type="RefSeq" id="WP_146848227.1">
    <property type="nucleotide sequence ID" value="NZ_BKAG01000001.1"/>
</dbReference>
<name>A0A512M1W4_9BACT</name>
<dbReference type="Pfam" id="PF05345">
    <property type="entry name" value="He_PIG"/>
    <property type="match status" value="4"/>
</dbReference>
<dbReference type="Gene3D" id="2.60.40.10">
    <property type="entry name" value="Immunoglobulins"/>
    <property type="match status" value="7"/>
</dbReference>
<keyword evidence="3" id="KW-1185">Reference proteome</keyword>
<evidence type="ECO:0000259" key="1">
    <source>
        <dbReference type="PROSITE" id="PS50835"/>
    </source>
</evidence>
<dbReference type="OrthoDB" id="177724at2"/>
<dbReference type="SUPFAM" id="SSF48726">
    <property type="entry name" value="Immunoglobulin"/>
    <property type="match status" value="2"/>
</dbReference>
<proteinExistence type="predicted"/>
<dbReference type="InterPro" id="IPR003599">
    <property type="entry name" value="Ig_sub"/>
</dbReference>
<dbReference type="GO" id="GO:0005509">
    <property type="term" value="F:calcium ion binding"/>
    <property type="evidence" value="ECO:0007669"/>
    <property type="project" value="InterPro"/>
</dbReference>
<dbReference type="AlphaFoldDB" id="A0A512M1W4"/>
<feature type="domain" description="Ig-like" evidence="1">
    <location>
        <begin position="164"/>
        <end position="251"/>
    </location>
</feature>
<dbReference type="Proteomes" id="UP000321577">
    <property type="component" value="Unassembled WGS sequence"/>
</dbReference>
<dbReference type="PANTHER" id="PTHR37494">
    <property type="entry name" value="HEMAGGLUTININ"/>
    <property type="match status" value="1"/>
</dbReference>
<dbReference type="InterPro" id="IPR044023">
    <property type="entry name" value="Ig_7"/>
</dbReference>
<dbReference type="PANTHER" id="PTHR37494:SF1">
    <property type="entry name" value="STAPHYLOCOCCUS AUREUS SURFACE PROTEIN A"/>
    <property type="match status" value="1"/>
</dbReference>